<dbReference type="Gene3D" id="3.40.630.30">
    <property type="match status" value="1"/>
</dbReference>
<dbReference type="InterPro" id="IPR000182">
    <property type="entry name" value="GNAT_dom"/>
</dbReference>
<comment type="caution">
    <text evidence="2">The sequence shown here is derived from an EMBL/GenBank/DDBJ whole genome shotgun (WGS) entry which is preliminary data.</text>
</comment>
<gene>
    <name evidence="2" type="ORF">ACFFGN_22435</name>
</gene>
<feature type="domain" description="N-acetyltransferase" evidence="1">
    <location>
        <begin position="5"/>
        <end position="171"/>
    </location>
</feature>
<keyword evidence="2" id="KW-0012">Acyltransferase</keyword>
<dbReference type="RefSeq" id="WP_380050908.1">
    <property type="nucleotide sequence ID" value="NZ_JBHLTC010000029.1"/>
</dbReference>
<dbReference type="Proteomes" id="UP001589890">
    <property type="component" value="Unassembled WGS sequence"/>
</dbReference>
<dbReference type="EMBL" id="JBHLTC010000029">
    <property type="protein sequence ID" value="MFC0626855.1"/>
    <property type="molecule type" value="Genomic_DNA"/>
</dbReference>
<proteinExistence type="predicted"/>
<keyword evidence="3" id="KW-1185">Reference proteome</keyword>
<dbReference type="InterPro" id="IPR016181">
    <property type="entry name" value="Acyl_CoA_acyltransferase"/>
</dbReference>
<dbReference type="CDD" id="cd04301">
    <property type="entry name" value="NAT_SF"/>
    <property type="match status" value="1"/>
</dbReference>
<evidence type="ECO:0000313" key="3">
    <source>
        <dbReference type="Proteomes" id="UP001589890"/>
    </source>
</evidence>
<dbReference type="EC" id="2.3.1.-" evidence="2"/>
<accession>A0ABV6QQF0</accession>
<keyword evidence="2" id="KW-0808">Transferase</keyword>
<dbReference type="GO" id="GO:0016746">
    <property type="term" value="F:acyltransferase activity"/>
    <property type="evidence" value="ECO:0007669"/>
    <property type="project" value="UniProtKB-KW"/>
</dbReference>
<dbReference type="Pfam" id="PF13508">
    <property type="entry name" value="Acetyltransf_7"/>
    <property type="match status" value="1"/>
</dbReference>
<sequence>MQLEIVVRRLELADAEAGAYCHLKCWQETYVGLADPEKLAAATADVDRRIERWSTRLANGQVVWGAINPDPDAPVQEKVIGFAQSGANRDEQPPTILELYAIYVRNAWWGSGLGDQLMQEAIGNAPASLWVLEGNSRAQAFYAKYGFVPDGTRVDEPFFGVPEIRMVRSGV</sequence>
<reference evidence="2 3" key="1">
    <citation type="submission" date="2024-09" db="EMBL/GenBank/DDBJ databases">
        <authorList>
            <person name="Sun Q."/>
            <person name="Mori K."/>
        </authorList>
    </citation>
    <scope>NUCLEOTIDE SEQUENCE [LARGE SCALE GENOMIC DNA]</scope>
    <source>
        <strain evidence="2 3">CGMCC 1.15906</strain>
    </source>
</reference>
<evidence type="ECO:0000259" key="1">
    <source>
        <dbReference type="PROSITE" id="PS51186"/>
    </source>
</evidence>
<organism evidence="2 3">
    <name type="scientific">Kribbella deserti</name>
    <dbReference type="NCBI Taxonomy" id="1926257"/>
    <lineage>
        <taxon>Bacteria</taxon>
        <taxon>Bacillati</taxon>
        <taxon>Actinomycetota</taxon>
        <taxon>Actinomycetes</taxon>
        <taxon>Propionibacteriales</taxon>
        <taxon>Kribbellaceae</taxon>
        <taxon>Kribbella</taxon>
    </lineage>
</organism>
<dbReference type="SUPFAM" id="SSF55729">
    <property type="entry name" value="Acyl-CoA N-acyltransferases (Nat)"/>
    <property type="match status" value="1"/>
</dbReference>
<name>A0ABV6QQF0_9ACTN</name>
<evidence type="ECO:0000313" key="2">
    <source>
        <dbReference type="EMBL" id="MFC0626855.1"/>
    </source>
</evidence>
<dbReference type="PROSITE" id="PS51186">
    <property type="entry name" value="GNAT"/>
    <property type="match status" value="1"/>
</dbReference>
<protein>
    <submittedName>
        <fullName evidence="2">GNAT family N-acetyltransferase</fullName>
        <ecNumber evidence="2">2.3.1.-</ecNumber>
    </submittedName>
</protein>